<dbReference type="FunFam" id="3.20.20.450:FF:000001">
    <property type="entry name" value="Cyclic di-GMP phosphodiesterase yahA"/>
    <property type="match status" value="1"/>
</dbReference>
<evidence type="ECO:0000313" key="5">
    <source>
        <dbReference type="EMBL" id="ARQ68322.1"/>
    </source>
</evidence>
<feature type="region of interest" description="Disordered" evidence="1">
    <location>
        <begin position="672"/>
        <end position="706"/>
    </location>
</feature>
<feature type="domain" description="GGDEF" evidence="4">
    <location>
        <begin position="281"/>
        <end position="413"/>
    </location>
</feature>
<keyword evidence="2" id="KW-0472">Membrane</keyword>
<evidence type="ECO:0000256" key="1">
    <source>
        <dbReference type="SAM" id="MobiDB-lite"/>
    </source>
</evidence>
<dbReference type="SUPFAM" id="SSF55073">
    <property type="entry name" value="Nucleotide cyclase"/>
    <property type="match status" value="1"/>
</dbReference>
<name>A0A1W7CUA2_9ACTN</name>
<dbReference type="PROSITE" id="PS50887">
    <property type="entry name" value="GGDEF"/>
    <property type="match status" value="1"/>
</dbReference>
<dbReference type="EMBL" id="CP021121">
    <property type="protein sequence ID" value="ARQ68322.1"/>
    <property type="molecule type" value="Genomic_DNA"/>
</dbReference>
<keyword evidence="2" id="KW-1133">Transmembrane helix</keyword>
<organism evidence="5 6">
    <name type="scientific">Streptomyces marincola</name>
    <dbReference type="NCBI Taxonomy" id="2878388"/>
    <lineage>
        <taxon>Bacteria</taxon>
        <taxon>Bacillati</taxon>
        <taxon>Actinomycetota</taxon>
        <taxon>Actinomycetes</taxon>
        <taxon>Kitasatosporales</taxon>
        <taxon>Streptomycetaceae</taxon>
        <taxon>Streptomyces</taxon>
    </lineage>
</organism>
<dbReference type="NCBIfam" id="TIGR00254">
    <property type="entry name" value="GGDEF"/>
    <property type="match status" value="1"/>
</dbReference>
<dbReference type="OrthoDB" id="23692at2"/>
<gene>
    <name evidence="5" type="ORF">CAG99_05200</name>
</gene>
<dbReference type="SMART" id="SM00267">
    <property type="entry name" value="GGDEF"/>
    <property type="match status" value="1"/>
</dbReference>
<evidence type="ECO:0000259" key="4">
    <source>
        <dbReference type="PROSITE" id="PS50887"/>
    </source>
</evidence>
<dbReference type="InterPro" id="IPR050706">
    <property type="entry name" value="Cyclic-di-GMP_PDE-like"/>
</dbReference>
<dbReference type="Gene3D" id="3.20.20.450">
    <property type="entry name" value="EAL domain"/>
    <property type="match status" value="1"/>
</dbReference>
<feature type="transmembrane region" description="Helical" evidence="2">
    <location>
        <begin position="203"/>
        <end position="221"/>
    </location>
</feature>
<dbReference type="InterPro" id="IPR035919">
    <property type="entry name" value="EAL_sf"/>
</dbReference>
<feature type="transmembrane region" description="Helical" evidence="2">
    <location>
        <begin position="25"/>
        <end position="43"/>
    </location>
</feature>
<dbReference type="Pfam" id="PF00990">
    <property type="entry name" value="GGDEF"/>
    <property type="match status" value="1"/>
</dbReference>
<dbReference type="PANTHER" id="PTHR33121">
    <property type="entry name" value="CYCLIC DI-GMP PHOSPHODIESTERASE PDEF"/>
    <property type="match status" value="1"/>
</dbReference>
<dbReference type="PANTHER" id="PTHR33121:SF70">
    <property type="entry name" value="SIGNALING PROTEIN YKOW"/>
    <property type="match status" value="1"/>
</dbReference>
<dbReference type="RefSeq" id="WP_086157833.1">
    <property type="nucleotide sequence ID" value="NZ_CP021121.1"/>
</dbReference>
<feature type="domain" description="EAL" evidence="3">
    <location>
        <begin position="422"/>
        <end position="674"/>
    </location>
</feature>
<dbReference type="Proteomes" id="UP000194218">
    <property type="component" value="Chromosome"/>
</dbReference>
<dbReference type="InterPro" id="IPR029787">
    <property type="entry name" value="Nucleotide_cyclase"/>
</dbReference>
<dbReference type="InterPro" id="IPR043128">
    <property type="entry name" value="Rev_trsase/Diguanyl_cyclase"/>
</dbReference>
<reference evidence="5 6" key="1">
    <citation type="submission" date="2017-05" db="EMBL/GenBank/DDBJ databases">
        <title>Complete genome sequence of Streptomyces sp. SCSIO 03032 revealed the diverse biosynthetic pathways for its bioactive secondary metabolites.</title>
        <authorList>
            <person name="Ma L."/>
            <person name="Zhu Y."/>
            <person name="Zhang W."/>
            <person name="Zhang G."/>
            <person name="Tian X."/>
            <person name="Zhang S."/>
            <person name="Zhang C."/>
        </authorList>
    </citation>
    <scope>NUCLEOTIDE SEQUENCE [LARGE SCALE GENOMIC DNA]</scope>
    <source>
        <strain evidence="5 6">SCSIO 03032</strain>
    </source>
</reference>
<feature type="transmembrane region" description="Helical" evidence="2">
    <location>
        <begin position="85"/>
        <end position="111"/>
    </location>
</feature>
<sequence>MQSAPRGTPPSHRGPAWLSPYLKPVVLSCAGVAFAIGVAEVLADGRALFPGGRPGWGFAVLTGLTVAYLVAVGRDRWWGGSGAGAALALAMLLLYGWVPAGLVCLAVVTLVGAVRRKRWTDALLHGAMDMLGVGAAGLVLAAWGARPSVEEPWHPADWQPSTLPQLLLGAIAYLVVSRGLLWLGTDPSDGPAALASGALPRQGLVAVALLCTAPLIVVVAAGQPLMLPLFAVPLIALDSSFWMASVRDEEQLLDPLTGLPNRQWLLARTQTALDAAAATGDRTALLLIDLDSFRSVNDTLGHLTGDQLLLQIADRIQRRLPEDAEAARLGGDEFAVLLPRVASGTSAQRVARTIIGSLSAPLELDGLTLVVEASVGVAVYPDHAPEGEGLLRRADVAMYTAKRDRSGVEVYDASRDVNTPDRLALLGDLRRALDTGEIELHYQPKVRFDGVVAGLEALLRWHHRDRGRVPPDEFIAIAESSGLMPRLTEYVLESALGQVARWRAAGLTVPVAVNVSPRDVHTPGFAGAVAARLARHGVPAGSLQLEITEHAMLEDPQQAADTLAGLTGHGVRMSLDDFGTGYSSLVHLRSLPVSELKIDRSFVARLVVDSEDAEIVRCTVELAHSLGLVVVAEGVEDDETWERLRALGCDAVQGWLVAAAMPPAEATAWLRARDTAPAEPPGTAEPAPCRRALPPVPDSADAEPVR</sequence>
<dbReference type="InterPro" id="IPR000160">
    <property type="entry name" value="GGDEF_dom"/>
</dbReference>
<evidence type="ECO:0000313" key="6">
    <source>
        <dbReference type="Proteomes" id="UP000194218"/>
    </source>
</evidence>
<dbReference type="KEGG" id="smao:CAG99_05200"/>
<feature type="transmembrane region" description="Helical" evidence="2">
    <location>
        <begin position="163"/>
        <end position="183"/>
    </location>
</feature>
<feature type="compositionally biased region" description="Low complexity" evidence="1">
    <location>
        <begin position="677"/>
        <end position="687"/>
    </location>
</feature>
<feature type="transmembrane region" description="Helical" evidence="2">
    <location>
        <begin position="123"/>
        <end position="143"/>
    </location>
</feature>
<dbReference type="Pfam" id="PF00563">
    <property type="entry name" value="EAL"/>
    <property type="match status" value="1"/>
</dbReference>
<dbReference type="PROSITE" id="PS50883">
    <property type="entry name" value="EAL"/>
    <property type="match status" value="1"/>
</dbReference>
<dbReference type="SMART" id="SM00052">
    <property type="entry name" value="EAL"/>
    <property type="match status" value="1"/>
</dbReference>
<dbReference type="FunFam" id="3.30.70.270:FF:000007">
    <property type="entry name" value="Membrane-associated phosphodiesterase"/>
    <property type="match status" value="1"/>
</dbReference>
<keyword evidence="2" id="KW-0812">Transmembrane</keyword>
<dbReference type="SUPFAM" id="SSF141868">
    <property type="entry name" value="EAL domain-like"/>
    <property type="match status" value="1"/>
</dbReference>
<accession>A0A1W7CUA2</accession>
<dbReference type="GO" id="GO:0071111">
    <property type="term" value="F:cyclic-guanylate-specific phosphodiesterase activity"/>
    <property type="evidence" value="ECO:0007669"/>
    <property type="project" value="InterPro"/>
</dbReference>
<keyword evidence="6" id="KW-1185">Reference proteome</keyword>
<dbReference type="CDD" id="cd01949">
    <property type="entry name" value="GGDEF"/>
    <property type="match status" value="1"/>
</dbReference>
<evidence type="ECO:0000256" key="2">
    <source>
        <dbReference type="SAM" id="Phobius"/>
    </source>
</evidence>
<feature type="transmembrane region" description="Helical" evidence="2">
    <location>
        <begin position="55"/>
        <end position="73"/>
    </location>
</feature>
<proteinExistence type="predicted"/>
<evidence type="ECO:0000259" key="3">
    <source>
        <dbReference type="PROSITE" id="PS50883"/>
    </source>
</evidence>
<dbReference type="Gene3D" id="3.30.70.270">
    <property type="match status" value="1"/>
</dbReference>
<dbReference type="InterPro" id="IPR001633">
    <property type="entry name" value="EAL_dom"/>
</dbReference>
<dbReference type="CDD" id="cd01948">
    <property type="entry name" value="EAL"/>
    <property type="match status" value="1"/>
</dbReference>
<protein>
    <submittedName>
        <fullName evidence="5">GGDEF-domain containing protein</fullName>
    </submittedName>
</protein>
<dbReference type="AlphaFoldDB" id="A0A1W7CUA2"/>